<reference evidence="3 4" key="1">
    <citation type="submission" date="2020-07" db="EMBL/GenBank/DDBJ databases">
        <title>Thermogemmata thermophila gen. nov., sp. nov., a novel moderate thermophilic planctomycete from a Kamchatka hot spring.</title>
        <authorList>
            <person name="Elcheninov A.G."/>
            <person name="Podosokorskaya O.A."/>
            <person name="Kovaleva O.L."/>
            <person name="Novikov A."/>
            <person name="Bonch-Osmolovskaya E.A."/>
            <person name="Toshchakov S.V."/>
            <person name="Kublanov I.V."/>
        </authorList>
    </citation>
    <scope>NUCLEOTIDE SEQUENCE [LARGE SCALE GENOMIC DNA]</scope>
    <source>
        <strain evidence="3 4">2918</strain>
    </source>
</reference>
<sequence>MRRAFAILSVVAAGWWGGSLAQITAGSPKAASPSSPAAATSPSAASPPTAAAGVLGAKGVEALSAMLREAAAAHARLRDYTCTFTRQERLQGVLGAEEVALMQVRVQPLGVRVRFTQPQAVAGLELAYSAQSRPGKVRLRPAGPDGLKGFRLLETDDPKFLAAHRYPLPQWTIGALLQRLHALIERERGLRNPIEVLTADYLYAQQDVTRYELLLRRPHAFRSAARAILYVDKKTKLPLRYEAYTSTQPSAPHSDLLEMYSYTDLRLNTGLSEKVFAE</sequence>
<feature type="region of interest" description="Disordered" evidence="1">
    <location>
        <begin position="27"/>
        <end position="51"/>
    </location>
</feature>
<keyword evidence="2" id="KW-0732">Signal</keyword>
<dbReference type="EMBL" id="JACEFB010000004">
    <property type="protein sequence ID" value="MBA2226155.1"/>
    <property type="molecule type" value="Genomic_DNA"/>
</dbReference>
<feature type="signal peptide" evidence="2">
    <location>
        <begin position="1"/>
        <end position="21"/>
    </location>
</feature>
<comment type="caution">
    <text evidence="3">The sequence shown here is derived from an EMBL/GenBank/DDBJ whole genome shotgun (WGS) entry which is preliminary data.</text>
</comment>
<evidence type="ECO:0000313" key="4">
    <source>
        <dbReference type="Proteomes" id="UP000542342"/>
    </source>
</evidence>
<proteinExistence type="predicted"/>
<dbReference type="InterPro" id="IPR011465">
    <property type="entry name" value="DUF1571"/>
</dbReference>
<keyword evidence="4" id="KW-1185">Reference proteome</keyword>
<name>A0A7V8VDR7_9BACT</name>
<evidence type="ECO:0000313" key="3">
    <source>
        <dbReference type="EMBL" id="MBA2226155.1"/>
    </source>
</evidence>
<organism evidence="3 4">
    <name type="scientific">Thermogemmata fonticola</name>
    <dbReference type="NCBI Taxonomy" id="2755323"/>
    <lineage>
        <taxon>Bacteria</taxon>
        <taxon>Pseudomonadati</taxon>
        <taxon>Planctomycetota</taxon>
        <taxon>Planctomycetia</taxon>
        <taxon>Gemmatales</taxon>
        <taxon>Gemmataceae</taxon>
        <taxon>Thermogemmata</taxon>
    </lineage>
</organism>
<evidence type="ECO:0000256" key="2">
    <source>
        <dbReference type="SAM" id="SignalP"/>
    </source>
</evidence>
<evidence type="ECO:0000256" key="1">
    <source>
        <dbReference type="SAM" id="MobiDB-lite"/>
    </source>
</evidence>
<feature type="chain" id="PRO_5031538764" evidence="2">
    <location>
        <begin position="22"/>
        <end position="278"/>
    </location>
</feature>
<dbReference type="RefSeq" id="WP_194537577.1">
    <property type="nucleotide sequence ID" value="NZ_JACEFB010000004.1"/>
</dbReference>
<dbReference type="Gene3D" id="2.50.20.10">
    <property type="entry name" value="Lipoprotein localisation LolA/LolB/LppX"/>
    <property type="match status" value="1"/>
</dbReference>
<accession>A0A7V8VDR7</accession>
<dbReference type="Proteomes" id="UP000542342">
    <property type="component" value="Unassembled WGS sequence"/>
</dbReference>
<gene>
    <name evidence="3" type="ORF">H0921_08275</name>
</gene>
<dbReference type="Pfam" id="PF07608">
    <property type="entry name" value="DUF1571"/>
    <property type="match status" value="1"/>
</dbReference>
<dbReference type="AlphaFoldDB" id="A0A7V8VDR7"/>
<protein>
    <submittedName>
        <fullName evidence="3">DUF1571 domain-containing protein</fullName>
    </submittedName>
</protein>